<evidence type="ECO:0000313" key="3">
    <source>
        <dbReference type="EMBL" id="NEU98300.1"/>
    </source>
</evidence>
<evidence type="ECO:0000259" key="1">
    <source>
        <dbReference type="PROSITE" id="PS50404"/>
    </source>
</evidence>
<dbReference type="SUPFAM" id="SSF47616">
    <property type="entry name" value="GST C-terminal domain-like"/>
    <property type="match status" value="1"/>
</dbReference>
<dbReference type="SFLD" id="SFLDS00019">
    <property type="entry name" value="Glutathione_Transferase_(cytos"/>
    <property type="match status" value="1"/>
</dbReference>
<dbReference type="Gene3D" id="1.20.1050.10">
    <property type="match status" value="1"/>
</dbReference>
<dbReference type="Gene3D" id="3.40.30.10">
    <property type="entry name" value="Glutaredoxin"/>
    <property type="match status" value="1"/>
</dbReference>
<keyword evidence="4" id="KW-1185">Reference proteome</keyword>
<keyword evidence="3" id="KW-0808">Transferase</keyword>
<sequence>MRLLTGPLSMFGAKAQIAVAEKKALSCAVEFVPFGVKRRYDPKHPDVLRINPKAQVPVLIDGTLEIFDSTQIFEYLEHAHPQPPLWPSDAKARAVARLIEHKSDEVFFPNIIRLMSLQNDLAGNDAVAACRRAEAFYDEIEGRLADSDFVAGDYSYADIALIMAHFFAVRLGADINESHHRFDAWRRRVSARPAVQQVLSPMSDFLRSRGLAPPAFYQPCNAANRPEAT</sequence>
<dbReference type="InterPro" id="IPR036249">
    <property type="entry name" value="Thioredoxin-like_sf"/>
</dbReference>
<dbReference type="SFLD" id="SFLDG00358">
    <property type="entry name" value="Main_(cytGST)"/>
    <property type="match status" value="1"/>
</dbReference>
<dbReference type="InterPro" id="IPR040079">
    <property type="entry name" value="Glutathione_S-Trfase"/>
</dbReference>
<dbReference type="GO" id="GO:0016740">
    <property type="term" value="F:transferase activity"/>
    <property type="evidence" value="ECO:0007669"/>
    <property type="project" value="UniProtKB-KW"/>
</dbReference>
<dbReference type="InterPro" id="IPR004045">
    <property type="entry name" value="Glutathione_S-Trfase_N"/>
</dbReference>
<evidence type="ECO:0000313" key="4">
    <source>
        <dbReference type="Proteomes" id="UP000468531"/>
    </source>
</evidence>
<dbReference type="InterPro" id="IPR004046">
    <property type="entry name" value="GST_C"/>
</dbReference>
<gene>
    <name evidence="3" type="ORF">FNJ47_21340</name>
</gene>
<dbReference type="PANTHER" id="PTHR44051:SF8">
    <property type="entry name" value="GLUTATHIONE S-TRANSFERASE GSTA"/>
    <property type="match status" value="1"/>
</dbReference>
<dbReference type="InterPro" id="IPR036282">
    <property type="entry name" value="Glutathione-S-Trfase_C_sf"/>
</dbReference>
<name>A0A6P1BKZ8_9BRAD</name>
<dbReference type="Pfam" id="PF13417">
    <property type="entry name" value="GST_N_3"/>
    <property type="match status" value="1"/>
</dbReference>
<comment type="caution">
    <text evidence="3">The sequence shown here is derived from an EMBL/GenBank/DDBJ whole genome shotgun (WGS) entry which is preliminary data.</text>
</comment>
<dbReference type="Proteomes" id="UP000468531">
    <property type="component" value="Unassembled WGS sequence"/>
</dbReference>
<dbReference type="AlphaFoldDB" id="A0A6P1BKZ8"/>
<accession>A0A6P1BKZ8</accession>
<reference evidence="3 4" key="1">
    <citation type="journal article" date="2020" name="Arch. Microbiol.">
        <title>Bradyrhizobium uaiense sp. nov., a new highly efficient cowpea symbiont.</title>
        <authorList>
            <person name="Cabral Michel D."/>
            <person name="Azarias Guimaraes A."/>
            <person name="Martins da Costa E."/>
            <person name="Soares de Carvalho T."/>
            <person name="Balsanelli E."/>
            <person name="Willems A."/>
            <person name="Maltempi de Souza E."/>
            <person name="de Souza Moreira F.M."/>
        </authorList>
    </citation>
    <scope>NUCLEOTIDE SEQUENCE [LARGE SCALE GENOMIC DNA]</scope>
    <source>
        <strain evidence="3 4">UFLA 03-164</strain>
    </source>
</reference>
<dbReference type="PROSITE" id="PS50404">
    <property type="entry name" value="GST_NTER"/>
    <property type="match status" value="1"/>
</dbReference>
<dbReference type="InterPro" id="IPR010987">
    <property type="entry name" value="Glutathione-S-Trfase_C-like"/>
</dbReference>
<evidence type="ECO:0000259" key="2">
    <source>
        <dbReference type="PROSITE" id="PS50405"/>
    </source>
</evidence>
<dbReference type="PROSITE" id="PS50405">
    <property type="entry name" value="GST_CTER"/>
    <property type="match status" value="1"/>
</dbReference>
<dbReference type="PANTHER" id="PTHR44051">
    <property type="entry name" value="GLUTATHIONE S-TRANSFERASE-RELATED"/>
    <property type="match status" value="1"/>
</dbReference>
<dbReference type="SUPFAM" id="SSF52833">
    <property type="entry name" value="Thioredoxin-like"/>
    <property type="match status" value="1"/>
</dbReference>
<dbReference type="Pfam" id="PF00043">
    <property type="entry name" value="GST_C"/>
    <property type="match status" value="1"/>
</dbReference>
<protein>
    <submittedName>
        <fullName evidence="3">Glutathione S-transferase family protein</fullName>
    </submittedName>
</protein>
<dbReference type="RefSeq" id="WP_163156483.1">
    <property type="nucleotide sequence ID" value="NZ_VKHP01000087.1"/>
</dbReference>
<organism evidence="3 4">
    <name type="scientific">Bradyrhizobium uaiense</name>
    <dbReference type="NCBI Taxonomy" id="2594946"/>
    <lineage>
        <taxon>Bacteria</taxon>
        <taxon>Pseudomonadati</taxon>
        <taxon>Pseudomonadota</taxon>
        <taxon>Alphaproteobacteria</taxon>
        <taxon>Hyphomicrobiales</taxon>
        <taxon>Nitrobacteraceae</taxon>
        <taxon>Bradyrhizobium</taxon>
    </lineage>
</organism>
<dbReference type="CDD" id="cd00570">
    <property type="entry name" value="GST_N_family"/>
    <property type="match status" value="1"/>
</dbReference>
<feature type="domain" description="GST C-terminal" evidence="2">
    <location>
        <begin position="89"/>
        <end position="216"/>
    </location>
</feature>
<feature type="domain" description="GST N-terminal" evidence="1">
    <location>
        <begin position="1"/>
        <end position="84"/>
    </location>
</feature>
<dbReference type="EMBL" id="VKHP01000087">
    <property type="protein sequence ID" value="NEU98300.1"/>
    <property type="molecule type" value="Genomic_DNA"/>
</dbReference>
<proteinExistence type="predicted"/>